<accession>A0ABV2RAS2</accession>
<comment type="caution">
    <text evidence="1">The sequence shown here is derived from an EMBL/GenBank/DDBJ whole genome shotgun (WGS) entry which is preliminary data.</text>
</comment>
<reference evidence="1 2" key="1">
    <citation type="submission" date="2024-06" db="EMBL/GenBank/DDBJ databases">
        <title>Sorghum-associated microbial communities from plants grown in Nebraska, USA.</title>
        <authorList>
            <person name="Schachtman D."/>
        </authorList>
    </citation>
    <scope>NUCLEOTIDE SEQUENCE [LARGE SCALE GENOMIC DNA]</scope>
    <source>
        <strain evidence="1 2">2814</strain>
    </source>
</reference>
<dbReference type="RefSeq" id="WP_354088630.1">
    <property type="nucleotide sequence ID" value="NZ_JBEPTF010000002.1"/>
</dbReference>
<evidence type="ECO:0000313" key="1">
    <source>
        <dbReference type="EMBL" id="MET4683672.1"/>
    </source>
</evidence>
<keyword evidence="2" id="KW-1185">Reference proteome</keyword>
<sequence>MTPIYPPSADLAVEPKPRLDPAALQSEAALDAHDIALETWGERGWAAVARLCRWADRNGAKGLSCPPPPDPPLRPG</sequence>
<dbReference type="EMBL" id="JBEPTF010000002">
    <property type="protein sequence ID" value="MET4683672.1"/>
    <property type="molecule type" value="Genomic_DNA"/>
</dbReference>
<protein>
    <submittedName>
        <fullName evidence="1">Uncharacterized protein</fullName>
    </submittedName>
</protein>
<proteinExistence type="predicted"/>
<evidence type="ECO:0000313" key="2">
    <source>
        <dbReference type="Proteomes" id="UP001549313"/>
    </source>
</evidence>
<gene>
    <name evidence="1" type="ORF">ABIE19_001602</name>
</gene>
<organism evidence="1 2">
    <name type="scientific">Brevundimonas faecalis</name>
    <dbReference type="NCBI Taxonomy" id="947378"/>
    <lineage>
        <taxon>Bacteria</taxon>
        <taxon>Pseudomonadati</taxon>
        <taxon>Pseudomonadota</taxon>
        <taxon>Alphaproteobacteria</taxon>
        <taxon>Caulobacterales</taxon>
        <taxon>Caulobacteraceae</taxon>
        <taxon>Brevundimonas</taxon>
    </lineage>
</organism>
<name>A0ABV2RAS2_9CAUL</name>
<dbReference type="Proteomes" id="UP001549313">
    <property type="component" value="Unassembled WGS sequence"/>
</dbReference>